<gene>
    <name evidence="1" type="ORF">F4560_003587</name>
</gene>
<dbReference type="Proteomes" id="UP000552097">
    <property type="component" value="Unassembled WGS sequence"/>
</dbReference>
<sequence>MVRTPSYYEYYKSTYVIETDSEGDWIGHRLNTETGEFDLDNRPIPEILFATSTSEVASLDYDDFIWTTEEVRGNLRGDGAVFALYETINAIYEQAAREGRKSITSEELALIKSIRRRTFKMWEDEAARRAAGEPPTFTVRRP</sequence>
<accession>A0A7W9M1C1</accession>
<evidence type="ECO:0000313" key="2">
    <source>
        <dbReference type="Proteomes" id="UP000552097"/>
    </source>
</evidence>
<dbReference type="AlphaFoldDB" id="A0A7W9M1C1"/>
<comment type="caution">
    <text evidence="1">The sequence shown here is derived from an EMBL/GenBank/DDBJ whole genome shotgun (WGS) entry which is preliminary data.</text>
</comment>
<organism evidence="1 2">
    <name type="scientific">Saccharothrix ecbatanensis</name>
    <dbReference type="NCBI Taxonomy" id="1105145"/>
    <lineage>
        <taxon>Bacteria</taxon>
        <taxon>Bacillati</taxon>
        <taxon>Actinomycetota</taxon>
        <taxon>Actinomycetes</taxon>
        <taxon>Pseudonocardiales</taxon>
        <taxon>Pseudonocardiaceae</taxon>
        <taxon>Saccharothrix</taxon>
    </lineage>
</organism>
<protein>
    <submittedName>
        <fullName evidence="1">Uncharacterized protein</fullName>
    </submittedName>
</protein>
<reference evidence="1 2" key="1">
    <citation type="submission" date="2020-08" db="EMBL/GenBank/DDBJ databases">
        <title>Sequencing the genomes of 1000 actinobacteria strains.</title>
        <authorList>
            <person name="Klenk H.-P."/>
        </authorList>
    </citation>
    <scope>NUCLEOTIDE SEQUENCE [LARGE SCALE GENOMIC DNA]</scope>
    <source>
        <strain evidence="1 2">DSM 45486</strain>
    </source>
</reference>
<name>A0A7W9M1C1_9PSEU</name>
<keyword evidence="2" id="KW-1185">Reference proteome</keyword>
<proteinExistence type="predicted"/>
<dbReference type="EMBL" id="JACHMO010000001">
    <property type="protein sequence ID" value="MBB5803819.1"/>
    <property type="molecule type" value="Genomic_DNA"/>
</dbReference>
<dbReference type="RefSeq" id="WP_184921342.1">
    <property type="nucleotide sequence ID" value="NZ_JACHMO010000001.1"/>
</dbReference>
<evidence type="ECO:0000313" key="1">
    <source>
        <dbReference type="EMBL" id="MBB5803819.1"/>
    </source>
</evidence>